<accession>A0A0A1T7N5</accession>
<organism evidence="1 2">
    <name type="scientific">[Torrubiella] hemipterigena</name>
    <dbReference type="NCBI Taxonomy" id="1531966"/>
    <lineage>
        <taxon>Eukaryota</taxon>
        <taxon>Fungi</taxon>
        <taxon>Dikarya</taxon>
        <taxon>Ascomycota</taxon>
        <taxon>Pezizomycotina</taxon>
        <taxon>Sordariomycetes</taxon>
        <taxon>Hypocreomycetidae</taxon>
        <taxon>Hypocreales</taxon>
        <taxon>Clavicipitaceae</taxon>
        <taxon>Clavicipitaceae incertae sedis</taxon>
        <taxon>'Torrubiella' clade</taxon>
    </lineage>
</organism>
<protein>
    <recommendedName>
        <fullName evidence="3">Globin</fullName>
    </recommendedName>
</protein>
<evidence type="ECO:0000313" key="1">
    <source>
        <dbReference type="EMBL" id="CEJ82135.1"/>
    </source>
</evidence>
<dbReference type="HOGENOM" id="CLU_116868_0_0_1"/>
<gene>
    <name evidence="1" type="ORF">VHEMI02220</name>
</gene>
<name>A0A0A1T7N5_9HYPO</name>
<dbReference type="EMBL" id="CDHN01000001">
    <property type="protein sequence ID" value="CEJ82135.1"/>
    <property type="molecule type" value="Genomic_DNA"/>
</dbReference>
<dbReference type="InterPro" id="IPR012292">
    <property type="entry name" value="Globin/Proto"/>
</dbReference>
<reference evidence="1 2" key="1">
    <citation type="journal article" date="2015" name="Genome Announc.">
        <title>Draft Genome Sequence and Gene Annotation of the Entomopathogenic Fungus Verticillium hemipterigenum.</title>
        <authorList>
            <person name="Horn F."/>
            <person name="Habel A."/>
            <person name="Scharf D.H."/>
            <person name="Dworschak J."/>
            <person name="Brakhage A.A."/>
            <person name="Guthke R."/>
            <person name="Hertweck C."/>
            <person name="Linde J."/>
        </authorList>
    </citation>
    <scope>NUCLEOTIDE SEQUENCE [LARGE SCALE GENOMIC DNA]</scope>
</reference>
<keyword evidence="2" id="KW-1185">Reference proteome</keyword>
<dbReference type="OrthoDB" id="2110578at2759"/>
<dbReference type="AlphaFoldDB" id="A0A0A1T7N5"/>
<evidence type="ECO:0000313" key="2">
    <source>
        <dbReference type="Proteomes" id="UP000039046"/>
    </source>
</evidence>
<dbReference type="Proteomes" id="UP000039046">
    <property type="component" value="Unassembled WGS sequence"/>
</dbReference>
<evidence type="ECO:0008006" key="3">
    <source>
        <dbReference type="Google" id="ProtNLM"/>
    </source>
</evidence>
<dbReference type="GO" id="GO:0019825">
    <property type="term" value="F:oxygen binding"/>
    <property type="evidence" value="ECO:0007669"/>
    <property type="project" value="InterPro"/>
</dbReference>
<dbReference type="Gene3D" id="1.10.490.10">
    <property type="entry name" value="Globins"/>
    <property type="match status" value="1"/>
</dbReference>
<proteinExistence type="predicted"/>
<dbReference type="GO" id="GO:0020037">
    <property type="term" value="F:heme binding"/>
    <property type="evidence" value="ECO:0007669"/>
    <property type="project" value="InterPro"/>
</dbReference>
<dbReference type="STRING" id="1531966.A0A0A1T7N5"/>
<sequence>MPAMGTSSNQYFLLTHLYEFFGTLLGCSQQGMTGFDKYDGQPSMYKVHKFMNLGEAELTYFISQVGAAAASFGVAKDDITAVANALSSTFGMKCAAPAEVIKGSGPQAQAICIGDGCPEAKEPQCSAYAAAVAPAKCSAASMSGSMMPSGTSMPSGSGSMTGSMPASMTGTMTKPATTNPTGAAGVNGVNIAAAAAAIAALAL</sequence>